<evidence type="ECO:0000313" key="5">
    <source>
        <dbReference type="Proteomes" id="UP000316993"/>
    </source>
</evidence>
<proteinExistence type="inferred from homology"/>
<dbReference type="Pfam" id="PF08338">
    <property type="entry name" value="DUF1731"/>
    <property type="match status" value="1"/>
</dbReference>
<comment type="caution">
    <text evidence="4">The sequence shown here is derived from an EMBL/GenBank/DDBJ whole genome shotgun (WGS) entry which is preliminary data.</text>
</comment>
<reference evidence="4 5" key="1">
    <citation type="submission" date="2019-06" db="EMBL/GenBank/DDBJ databases">
        <title>Genomic Encyclopedia of Archaeal and Bacterial Type Strains, Phase II (KMG-II): from individual species to whole genera.</title>
        <authorList>
            <person name="Goeker M."/>
        </authorList>
    </citation>
    <scope>NUCLEOTIDE SEQUENCE [LARGE SCALE GENOMIC DNA]</scope>
    <source>
        <strain evidence="4 5">DSM 7270</strain>
    </source>
</reference>
<dbReference type="InterPro" id="IPR010099">
    <property type="entry name" value="SDR39U1"/>
</dbReference>
<dbReference type="InterPro" id="IPR013549">
    <property type="entry name" value="DUF1731"/>
</dbReference>
<dbReference type="AlphaFoldDB" id="A0A543L8C6"/>
<dbReference type="Proteomes" id="UP000316993">
    <property type="component" value="Unassembled WGS sequence"/>
</dbReference>
<evidence type="ECO:0000259" key="3">
    <source>
        <dbReference type="Pfam" id="PF08338"/>
    </source>
</evidence>
<protein>
    <submittedName>
        <fullName evidence="4">Uncharacterized protein (TIGR01777 family)</fullName>
    </submittedName>
</protein>
<dbReference type="EMBL" id="VFPV01000002">
    <property type="protein sequence ID" value="TQN03567.1"/>
    <property type="molecule type" value="Genomic_DNA"/>
</dbReference>
<dbReference type="InterPro" id="IPR036291">
    <property type="entry name" value="NAD(P)-bd_dom_sf"/>
</dbReference>
<evidence type="ECO:0000313" key="4">
    <source>
        <dbReference type="EMBL" id="TQN03567.1"/>
    </source>
</evidence>
<dbReference type="RefSeq" id="WP_244939070.1">
    <property type="nucleotide sequence ID" value="NZ_VFPV01000002.1"/>
</dbReference>
<gene>
    <name evidence="4" type="ORF">BDD18_2259</name>
</gene>
<dbReference type="InterPro" id="IPR001509">
    <property type="entry name" value="Epimerase_deHydtase"/>
</dbReference>
<dbReference type="PANTHER" id="PTHR11092:SF0">
    <property type="entry name" value="EPIMERASE FAMILY PROTEIN SDR39U1"/>
    <property type="match status" value="1"/>
</dbReference>
<comment type="similarity">
    <text evidence="1">Belongs to the NAD(P)-dependent epimerase/dehydratase family. SDR39U1 subfamily.</text>
</comment>
<evidence type="ECO:0000259" key="2">
    <source>
        <dbReference type="Pfam" id="PF01370"/>
    </source>
</evidence>
<name>A0A543L8C6_9BURK</name>
<accession>A0A543L8C6</accession>
<sequence>MHVLVTGGTGFIGSALVQQVLAAGHSVTVLSRKPASAQTLFQGRVQVVRSANDLPSDARLDAIVNLAGAPVVGPPWTAGRRQVLLDSRVGVTESLLAWLQRANHRPAVWVQASAIGFYGVRPPHEVLTESSAAGGGFMSELCVRWEAAAAKAQALGVRQVVLRLGVVLGPGGALPPLLLPIRLGVGGRMGSGQQVMSWIHRDDVLALIHAALRDPQMQGIYNATAPETIAQATFVATAGKLLRRPVWLPVPATPLRWAMGEMAQLFVDGQNVVPARLQQQGFAFKYPTLEQALRDLV</sequence>
<dbReference type="SUPFAM" id="SSF51735">
    <property type="entry name" value="NAD(P)-binding Rossmann-fold domains"/>
    <property type="match status" value="1"/>
</dbReference>
<dbReference type="Pfam" id="PF01370">
    <property type="entry name" value="Epimerase"/>
    <property type="match status" value="1"/>
</dbReference>
<feature type="domain" description="DUF1731" evidence="3">
    <location>
        <begin position="250"/>
        <end position="296"/>
    </location>
</feature>
<evidence type="ECO:0000256" key="1">
    <source>
        <dbReference type="ARBA" id="ARBA00009353"/>
    </source>
</evidence>
<organism evidence="4 5">
    <name type="scientific">Acidovorax temperans</name>
    <dbReference type="NCBI Taxonomy" id="80878"/>
    <lineage>
        <taxon>Bacteria</taxon>
        <taxon>Pseudomonadati</taxon>
        <taxon>Pseudomonadota</taxon>
        <taxon>Betaproteobacteria</taxon>
        <taxon>Burkholderiales</taxon>
        <taxon>Comamonadaceae</taxon>
        <taxon>Acidovorax</taxon>
    </lineage>
</organism>
<dbReference type="PANTHER" id="PTHR11092">
    <property type="entry name" value="SUGAR NUCLEOTIDE EPIMERASE RELATED"/>
    <property type="match status" value="1"/>
</dbReference>
<dbReference type="Gene3D" id="3.40.50.720">
    <property type="entry name" value="NAD(P)-binding Rossmann-like Domain"/>
    <property type="match status" value="1"/>
</dbReference>
<dbReference type="NCBIfam" id="TIGR01777">
    <property type="entry name" value="yfcH"/>
    <property type="match status" value="1"/>
</dbReference>
<feature type="domain" description="NAD-dependent epimerase/dehydratase" evidence="2">
    <location>
        <begin position="3"/>
        <end position="222"/>
    </location>
</feature>